<dbReference type="SUPFAM" id="SSF54975">
    <property type="entry name" value="Acylphosphatase/BLUF domain-like"/>
    <property type="match status" value="1"/>
</dbReference>
<dbReference type="RefSeq" id="WP_345534307.1">
    <property type="nucleotide sequence ID" value="NZ_BAABLD010000017.1"/>
</dbReference>
<dbReference type="Gene3D" id="3.30.70.100">
    <property type="match status" value="1"/>
</dbReference>
<dbReference type="EMBL" id="BAABLD010000017">
    <property type="protein sequence ID" value="GAA5170666.1"/>
    <property type="molecule type" value="Genomic_DNA"/>
</dbReference>
<dbReference type="Pfam" id="PF00708">
    <property type="entry name" value="Acylphosphatase"/>
    <property type="match status" value="1"/>
</dbReference>
<name>A0ABP9R245_9RHOO</name>
<comment type="similarity">
    <text evidence="1 5">Belongs to the acylphosphatase family.</text>
</comment>
<feature type="active site" evidence="4">
    <location>
        <position position="21"/>
    </location>
</feature>
<reference evidence="8" key="1">
    <citation type="journal article" date="2019" name="Int. J. Syst. Evol. Microbiol.">
        <title>The Global Catalogue of Microorganisms (GCM) 10K type strain sequencing project: providing services to taxonomists for standard genome sequencing and annotation.</title>
        <authorList>
            <consortium name="The Broad Institute Genomics Platform"/>
            <consortium name="The Broad Institute Genome Sequencing Center for Infectious Disease"/>
            <person name="Wu L."/>
            <person name="Ma J."/>
        </authorList>
    </citation>
    <scope>NUCLEOTIDE SEQUENCE [LARGE SCALE GENOMIC DNA]</scope>
    <source>
        <strain evidence="8">JCM 18715</strain>
    </source>
</reference>
<evidence type="ECO:0000313" key="8">
    <source>
        <dbReference type="Proteomes" id="UP001500547"/>
    </source>
</evidence>
<feature type="active site" evidence="4">
    <location>
        <position position="39"/>
    </location>
</feature>
<evidence type="ECO:0000256" key="5">
    <source>
        <dbReference type="RuleBase" id="RU004168"/>
    </source>
</evidence>
<dbReference type="Proteomes" id="UP001500547">
    <property type="component" value="Unassembled WGS sequence"/>
</dbReference>
<organism evidence="7 8">
    <name type="scientific">Viridibacterium curvum</name>
    <dbReference type="NCBI Taxonomy" id="1101404"/>
    <lineage>
        <taxon>Bacteria</taxon>
        <taxon>Pseudomonadati</taxon>
        <taxon>Pseudomonadota</taxon>
        <taxon>Betaproteobacteria</taxon>
        <taxon>Rhodocyclales</taxon>
        <taxon>Rhodocyclaceae</taxon>
        <taxon>Viridibacterium</taxon>
    </lineage>
</organism>
<keyword evidence="8" id="KW-1185">Reference proteome</keyword>
<dbReference type="InterPro" id="IPR036046">
    <property type="entry name" value="Acylphosphatase-like_dom_sf"/>
</dbReference>
<comment type="catalytic activity">
    <reaction evidence="3 4">
        <text>an acyl phosphate + H2O = a carboxylate + phosphate + H(+)</text>
        <dbReference type="Rhea" id="RHEA:14965"/>
        <dbReference type="ChEBI" id="CHEBI:15377"/>
        <dbReference type="ChEBI" id="CHEBI:15378"/>
        <dbReference type="ChEBI" id="CHEBI:29067"/>
        <dbReference type="ChEBI" id="CHEBI:43474"/>
        <dbReference type="ChEBI" id="CHEBI:59918"/>
        <dbReference type="EC" id="3.6.1.7"/>
    </reaction>
</comment>
<dbReference type="PROSITE" id="PS00151">
    <property type="entry name" value="ACYLPHOSPHATASE_2"/>
    <property type="match status" value="1"/>
</dbReference>
<dbReference type="EC" id="3.6.1.7" evidence="2 4"/>
<sequence length="98" mass="10391">MTQRVIRRLRIRGLVQGVGYRWNMVQAANDLSLQGWVRNRSDGSVEALVGGTHADVVALIHWAGRGPAGARVESIEVEEGALAELAALGGAFAQAATL</sequence>
<keyword evidence="4" id="KW-0378">Hydrolase</keyword>
<dbReference type="InterPro" id="IPR020456">
    <property type="entry name" value="Acylphosphatase"/>
</dbReference>
<accession>A0ABP9R245</accession>
<gene>
    <name evidence="7" type="ORF">GCM10025770_33960</name>
</gene>
<dbReference type="PANTHER" id="PTHR47268">
    <property type="entry name" value="ACYLPHOSPHATASE"/>
    <property type="match status" value="1"/>
</dbReference>
<evidence type="ECO:0000256" key="1">
    <source>
        <dbReference type="ARBA" id="ARBA00005614"/>
    </source>
</evidence>
<evidence type="ECO:0000256" key="2">
    <source>
        <dbReference type="ARBA" id="ARBA00012150"/>
    </source>
</evidence>
<dbReference type="InterPro" id="IPR001792">
    <property type="entry name" value="Acylphosphatase-like_dom"/>
</dbReference>
<evidence type="ECO:0000256" key="4">
    <source>
        <dbReference type="PROSITE-ProRule" id="PRU00520"/>
    </source>
</evidence>
<feature type="domain" description="Acylphosphatase-like" evidence="6">
    <location>
        <begin position="6"/>
        <end position="96"/>
    </location>
</feature>
<dbReference type="PANTHER" id="PTHR47268:SF4">
    <property type="entry name" value="ACYLPHOSPHATASE"/>
    <property type="match status" value="1"/>
</dbReference>
<protein>
    <recommendedName>
        <fullName evidence="2 4">acylphosphatase</fullName>
        <ecNumber evidence="2 4">3.6.1.7</ecNumber>
    </recommendedName>
</protein>
<evidence type="ECO:0000313" key="7">
    <source>
        <dbReference type="EMBL" id="GAA5170666.1"/>
    </source>
</evidence>
<dbReference type="InterPro" id="IPR017968">
    <property type="entry name" value="Acylphosphatase_CS"/>
</dbReference>
<comment type="caution">
    <text evidence="7">The sequence shown here is derived from an EMBL/GenBank/DDBJ whole genome shotgun (WGS) entry which is preliminary data.</text>
</comment>
<proteinExistence type="inferred from homology"/>
<dbReference type="PROSITE" id="PS51160">
    <property type="entry name" value="ACYLPHOSPHATASE_3"/>
    <property type="match status" value="1"/>
</dbReference>
<evidence type="ECO:0000256" key="3">
    <source>
        <dbReference type="ARBA" id="ARBA00047645"/>
    </source>
</evidence>
<evidence type="ECO:0000259" key="6">
    <source>
        <dbReference type="PROSITE" id="PS51160"/>
    </source>
</evidence>